<sequence>MSVLEEEGYVKVSADSSAPMVANIIAGSEKMTIDESGIAQGLKAGADPYDYILAALGSCVVITLHMYAKRKKWPLERAEVSLRHERVHADDCEHCGEKDAKLTQVTKRLRLYGNLTQEQRQRLEVISTKCPVQKTLVAGIIVDTVLED</sequence>
<evidence type="ECO:0000256" key="1">
    <source>
        <dbReference type="SAM" id="Phobius"/>
    </source>
</evidence>
<reference evidence="3" key="1">
    <citation type="journal article" date="2019" name="Int. J. Syst. Evol. Microbiol.">
        <title>The Global Catalogue of Microorganisms (GCM) 10K type strain sequencing project: providing services to taxonomists for standard genome sequencing and annotation.</title>
        <authorList>
            <consortium name="The Broad Institute Genomics Platform"/>
            <consortium name="The Broad Institute Genome Sequencing Center for Infectious Disease"/>
            <person name="Wu L."/>
            <person name="Ma J."/>
        </authorList>
    </citation>
    <scope>NUCLEOTIDE SEQUENCE [LARGE SCALE GENOMIC DNA]</scope>
    <source>
        <strain evidence="3">KCTC 42498</strain>
    </source>
</reference>
<comment type="caution">
    <text evidence="2">The sequence shown here is derived from an EMBL/GenBank/DDBJ whole genome shotgun (WGS) entry which is preliminary data.</text>
</comment>
<accession>A0ABW5IRT4</accession>
<dbReference type="InterPro" id="IPR036102">
    <property type="entry name" value="OsmC/Ohrsf"/>
</dbReference>
<dbReference type="SUPFAM" id="SSF82784">
    <property type="entry name" value="OsmC-like"/>
    <property type="match status" value="1"/>
</dbReference>
<keyword evidence="1" id="KW-0812">Transmembrane</keyword>
<keyword evidence="1" id="KW-1133">Transmembrane helix</keyword>
<organism evidence="2 3">
    <name type="scientific">Pontibacter locisalis</name>
    <dbReference type="NCBI Taxonomy" id="1719035"/>
    <lineage>
        <taxon>Bacteria</taxon>
        <taxon>Pseudomonadati</taxon>
        <taxon>Bacteroidota</taxon>
        <taxon>Cytophagia</taxon>
        <taxon>Cytophagales</taxon>
        <taxon>Hymenobacteraceae</taxon>
        <taxon>Pontibacter</taxon>
    </lineage>
</organism>
<dbReference type="Gene3D" id="3.30.300.20">
    <property type="match status" value="1"/>
</dbReference>
<gene>
    <name evidence="2" type="ORF">ACFSRY_16370</name>
</gene>
<dbReference type="Pfam" id="PF02566">
    <property type="entry name" value="OsmC"/>
    <property type="match status" value="1"/>
</dbReference>
<name>A0ABW5IRT4_9BACT</name>
<dbReference type="GO" id="GO:0004601">
    <property type="term" value="F:peroxidase activity"/>
    <property type="evidence" value="ECO:0007669"/>
    <property type="project" value="UniProtKB-KW"/>
</dbReference>
<dbReference type="PANTHER" id="PTHR39624:SF2">
    <property type="entry name" value="OSMC-LIKE PROTEIN"/>
    <property type="match status" value="1"/>
</dbReference>
<dbReference type="EMBL" id="JBHULU010000021">
    <property type="protein sequence ID" value="MFD2515449.1"/>
    <property type="molecule type" value="Genomic_DNA"/>
</dbReference>
<dbReference type="EC" id="1.11.1.-" evidence="2"/>
<keyword evidence="2" id="KW-0560">Oxidoreductase</keyword>
<dbReference type="RefSeq" id="WP_377510200.1">
    <property type="nucleotide sequence ID" value="NZ_JBHULU010000021.1"/>
</dbReference>
<keyword evidence="1" id="KW-0472">Membrane</keyword>
<evidence type="ECO:0000313" key="2">
    <source>
        <dbReference type="EMBL" id="MFD2515449.1"/>
    </source>
</evidence>
<proteinExistence type="predicted"/>
<feature type="transmembrane region" description="Helical" evidence="1">
    <location>
        <begin position="51"/>
        <end position="68"/>
    </location>
</feature>
<protein>
    <submittedName>
        <fullName evidence="2">OsmC family protein</fullName>
        <ecNumber evidence="2">1.11.1.-</ecNumber>
    </submittedName>
</protein>
<dbReference type="InterPro" id="IPR003718">
    <property type="entry name" value="OsmC/Ohr_fam"/>
</dbReference>
<dbReference type="PANTHER" id="PTHR39624">
    <property type="entry name" value="PROTEIN INVOLVED IN RIMO-MEDIATED BETA-METHYLTHIOLATION OF RIBOSOMAL PROTEIN S12 YCAO"/>
    <property type="match status" value="1"/>
</dbReference>
<evidence type="ECO:0000313" key="3">
    <source>
        <dbReference type="Proteomes" id="UP001597544"/>
    </source>
</evidence>
<dbReference type="Proteomes" id="UP001597544">
    <property type="component" value="Unassembled WGS sequence"/>
</dbReference>
<keyword evidence="2" id="KW-0575">Peroxidase</keyword>
<dbReference type="InterPro" id="IPR015946">
    <property type="entry name" value="KH_dom-like_a/b"/>
</dbReference>
<keyword evidence="3" id="KW-1185">Reference proteome</keyword>